<organism evidence="8">
    <name type="scientific">Halomonas sp. RT37</name>
    <dbReference type="NCBI Taxonomy" id="2950872"/>
    <lineage>
        <taxon>Bacteria</taxon>
        <taxon>Pseudomonadati</taxon>
        <taxon>Pseudomonadota</taxon>
        <taxon>Gammaproteobacteria</taxon>
        <taxon>Oceanospirillales</taxon>
        <taxon>Halomonadaceae</taxon>
        <taxon>Halomonas</taxon>
    </lineage>
</organism>
<dbReference type="Gene3D" id="3.90.1720.10">
    <property type="entry name" value="endopeptidase domain like (from Nostoc punctiforme)"/>
    <property type="match status" value="1"/>
</dbReference>
<evidence type="ECO:0000256" key="5">
    <source>
        <dbReference type="ARBA" id="ARBA00022807"/>
    </source>
</evidence>
<proteinExistence type="inferred from homology"/>
<keyword evidence="3 6" id="KW-0732">Signal</keyword>
<dbReference type="AlphaFoldDB" id="A0AAU7KE11"/>
<evidence type="ECO:0000256" key="2">
    <source>
        <dbReference type="ARBA" id="ARBA00022670"/>
    </source>
</evidence>
<dbReference type="InterPro" id="IPR038765">
    <property type="entry name" value="Papain-like_cys_pep_sf"/>
</dbReference>
<feature type="chain" id="PRO_5043683526" evidence="6">
    <location>
        <begin position="24"/>
        <end position="208"/>
    </location>
</feature>
<dbReference type="InterPro" id="IPR052062">
    <property type="entry name" value="Murein_DD/LD_carboxypeptidase"/>
</dbReference>
<dbReference type="Pfam" id="PF00877">
    <property type="entry name" value="NLPC_P60"/>
    <property type="match status" value="1"/>
</dbReference>
<evidence type="ECO:0000256" key="6">
    <source>
        <dbReference type="SAM" id="SignalP"/>
    </source>
</evidence>
<dbReference type="InterPro" id="IPR000064">
    <property type="entry name" value="NLP_P60_dom"/>
</dbReference>
<feature type="signal peptide" evidence="6">
    <location>
        <begin position="1"/>
        <end position="23"/>
    </location>
</feature>
<dbReference type="GO" id="GO:0006508">
    <property type="term" value="P:proteolysis"/>
    <property type="evidence" value="ECO:0007669"/>
    <property type="project" value="UniProtKB-KW"/>
</dbReference>
<evidence type="ECO:0000256" key="4">
    <source>
        <dbReference type="ARBA" id="ARBA00022801"/>
    </source>
</evidence>
<name>A0AAU7KE11_9GAMM</name>
<evidence type="ECO:0000259" key="7">
    <source>
        <dbReference type="PROSITE" id="PS51935"/>
    </source>
</evidence>
<protein>
    <submittedName>
        <fullName evidence="8">NlpC/P60 family protein</fullName>
    </submittedName>
</protein>
<sequence>MSVAQTSRVTAAMVLLGLLSGCAASNYQNTADNDYFSRDMPSLAERAASRMSPLEDPAAGGSFLEDPAAAIREALMAEHDRWAGTPYRFGGTGMSGIDCSALVQNIFSDAFQVQLPRTTGSQVHTGEPITRDQLSPGDLVFFRPPGNRHVGIYVGQGRFLHASSSRGVMISKLDNSYWRRYYWQARRPLEPTRLSMRQFAYSPAGMGG</sequence>
<dbReference type="SUPFAM" id="SSF54001">
    <property type="entry name" value="Cysteine proteinases"/>
    <property type="match status" value="1"/>
</dbReference>
<evidence type="ECO:0000313" key="8">
    <source>
        <dbReference type="EMBL" id="XBO69829.1"/>
    </source>
</evidence>
<dbReference type="PROSITE" id="PS51935">
    <property type="entry name" value="NLPC_P60"/>
    <property type="match status" value="1"/>
</dbReference>
<reference evidence="8" key="1">
    <citation type="submission" date="2022-06" db="EMBL/GenBank/DDBJ databases">
        <title>A novel DMS-producing enzyme.</title>
        <authorList>
            <person name="Zhang Y."/>
        </authorList>
    </citation>
    <scope>NUCLEOTIDE SEQUENCE</scope>
    <source>
        <strain evidence="8">RT37</strain>
    </source>
</reference>
<keyword evidence="2" id="KW-0645">Protease</keyword>
<dbReference type="PANTHER" id="PTHR47360">
    <property type="entry name" value="MUREIN DD-ENDOPEPTIDASE MEPS/MUREIN LD-CARBOXYPEPTIDASE"/>
    <property type="match status" value="1"/>
</dbReference>
<evidence type="ECO:0000256" key="3">
    <source>
        <dbReference type="ARBA" id="ARBA00022729"/>
    </source>
</evidence>
<gene>
    <name evidence="8" type="ORF">NFG58_14510</name>
</gene>
<feature type="domain" description="NlpC/P60" evidence="7">
    <location>
        <begin position="69"/>
        <end position="189"/>
    </location>
</feature>
<accession>A0AAU7KE11</accession>
<dbReference type="PANTHER" id="PTHR47360:SF1">
    <property type="entry name" value="ENDOPEPTIDASE NLPC-RELATED"/>
    <property type="match status" value="1"/>
</dbReference>
<comment type="similarity">
    <text evidence="1">Belongs to the peptidase C40 family.</text>
</comment>
<evidence type="ECO:0000256" key="1">
    <source>
        <dbReference type="ARBA" id="ARBA00007074"/>
    </source>
</evidence>
<dbReference type="RefSeq" id="WP_231498679.1">
    <property type="nucleotide sequence ID" value="NZ_CP098827.1"/>
</dbReference>
<dbReference type="GO" id="GO:0008234">
    <property type="term" value="F:cysteine-type peptidase activity"/>
    <property type="evidence" value="ECO:0007669"/>
    <property type="project" value="UniProtKB-KW"/>
</dbReference>
<keyword evidence="4" id="KW-0378">Hydrolase</keyword>
<dbReference type="EMBL" id="CP098827">
    <property type="protein sequence ID" value="XBO69829.1"/>
    <property type="molecule type" value="Genomic_DNA"/>
</dbReference>
<keyword evidence="5" id="KW-0788">Thiol protease</keyword>